<dbReference type="Gene3D" id="3.20.20.410">
    <property type="entry name" value="Protein of unknown function UPF0759"/>
    <property type="match status" value="1"/>
</dbReference>
<comment type="caution">
    <text evidence="1">The sequence shown here is derived from an EMBL/GenBank/DDBJ whole genome shotgun (WGS) entry which is preliminary data.</text>
</comment>
<dbReference type="EMBL" id="JACCBV010000001">
    <property type="protein sequence ID" value="NYE20090.1"/>
    <property type="molecule type" value="Genomic_DNA"/>
</dbReference>
<sequence length="251" mass="28154">MTTPGAGLRAGDVRVGTSGWSYDHWKDVLYSRGTPSGRRLEVYAESFDTVELNTSFYHWPRAEGFRAWEARLPEGFLMTVKAPRGLTHARKLRSPQLWTERLAEGMAALGGHAGPLLLQLPPDLERDDERLSAALDALPAGVPAAVELRHPSWVHDDVFALLERHDASYCVMSGAHLRCELSATSELVYVRFHGPDRERLYVGSYSDADLDWWAERIHEWRAAGHSVLCYFNNDGEGNAVRDALSLRGRLE</sequence>
<dbReference type="AlphaFoldDB" id="A0A7Y9GR71"/>
<accession>A0A7Y9GR71</accession>
<dbReference type="PANTHER" id="PTHR30348">
    <property type="entry name" value="UNCHARACTERIZED PROTEIN YECE"/>
    <property type="match status" value="1"/>
</dbReference>
<organism evidence="1 2">
    <name type="scientific">Microbacterium immunditiarum</name>
    <dbReference type="NCBI Taxonomy" id="337480"/>
    <lineage>
        <taxon>Bacteria</taxon>
        <taxon>Bacillati</taxon>
        <taxon>Actinomycetota</taxon>
        <taxon>Actinomycetes</taxon>
        <taxon>Micrococcales</taxon>
        <taxon>Microbacteriaceae</taxon>
        <taxon>Microbacterium</taxon>
    </lineage>
</organism>
<dbReference type="Proteomes" id="UP000576969">
    <property type="component" value="Unassembled WGS sequence"/>
</dbReference>
<dbReference type="InterPro" id="IPR002763">
    <property type="entry name" value="DUF72"/>
</dbReference>
<gene>
    <name evidence="1" type="ORF">BJ991_002118</name>
</gene>
<reference evidence="1 2" key="1">
    <citation type="submission" date="2020-07" db="EMBL/GenBank/DDBJ databases">
        <title>Sequencing the genomes of 1000 actinobacteria strains.</title>
        <authorList>
            <person name="Klenk H.-P."/>
        </authorList>
    </citation>
    <scope>NUCLEOTIDE SEQUENCE [LARGE SCALE GENOMIC DNA]</scope>
    <source>
        <strain evidence="1 2">DSM 24662</strain>
    </source>
</reference>
<proteinExistence type="predicted"/>
<evidence type="ECO:0000313" key="1">
    <source>
        <dbReference type="EMBL" id="NYE20090.1"/>
    </source>
</evidence>
<keyword evidence="2" id="KW-1185">Reference proteome</keyword>
<dbReference type="Pfam" id="PF01904">
    <property type="entry name" value="DUF72"/>
    <property type="match status" value="1"/>
</dbReference>
<dbReference type="RefSeq" id="WP_179489800.1">
    <property type="nucleotide sequence ID" value="NZ_JACCBV010000001.1"/>
</dbReference>
<protein>
    <submittedName>
        <fullName evidence="1">Uncharacterized protein YecE (DUF72 family)</fullName>
    </submittedName>
</protein>
<evidence type="ECO:0000313" key="2">
    <source>
        <dbReference type="Proteomes" id="UP000576969"/>
    </source>
</evidence>
<dbReference type="SUPFAM" id="SSF117396">
    <property type="entry name" value="TM1631-like"/>
    <property type="match status" value="1"/>
</dbReference>
<dbReference type="PANTHER" id="PTHR30348:SF4">
    <property type="entry name" value="DUF72 DOMAIN-CONTAINING PROTEIN"/>
    <property type="match status" value="1"/>
</dbReference>
<name>A0A7Y9GR71_9MICO</name>
<dbReference type="InterPro" id="IPR036520">
    <property type="entry name" value="UPF0759_sf"/>
</dbReference>